<organism evidence="3 4">
    <name type="scientific">Microcystis flos-aquae FACHB-1344</name>
    <dbReference type="NCBI Taxonomy" id="2692899"/>
    <lineage>
        <taxon>Bacteria</taxon>
        <taxon>Bacillati</taxon>
        <taxon>Cyanobacteriota</taxon>
        <taxon>Cyanophyceae</taxon>
        <taxon>Oscillatoriophycideae</taxon>
        <taxon>Chroococcales</taxon>
        <taxon>Microcystaceae</taxon>
        <taxon>Microcystis</taxon>
    </lineage>
</organism>
<proteinExistence type="predicted"/>
<evidence type="ECO:0008006" key="5">
    <source>
        <dbReference type="Google" id="ProtNLM"/>
    </source>
</evidence>
<feature type="chain" id="PRO_5047366482" description="CpcD" evidence="2">
    <location>
        <begin position="28"/>
        <end position="110"/>
    </location>
</feature>
<keyword evidence="4" id="KW-1185">Reference proteome</keyword>
<accession>A0ABR8HW83</accession>
<feature type="compositionally biased region" description="Polar residues" evidence="1">
    <location>
        <begin position="39"/>
        <end position="50"/>
    </location>
</feature>
<evidence type="ECO:0000256" key="1">
    <source>
        <dbReference type="SAM" id="MobiDB-lite"/>
    </source>
</evidence>
<dbReference type="EMBL" id="JACJSW010000172">
    <property type="protein sequence ID" value="MBD2623160.1"/>
    <property type="molecule type" value="Genomic_DNA"/>
</dbReference>
<evidence type="ECO:0000256" key="2">
    <source>
        <dbReference type="SAM" id="SignalP"/>
    </source>
</evidence>
<protein>
    <recommendedName>
        <fullName evidence="5">CpcD</fullName>
    </recommendedName>
</protein>
<comment type="caution">
    <text evidence="3">The sequence shown here is derived from an EMBL/GenBank/DDBJ whole genome shotgun (WGS) entry which is preliminary data.</text>
</comment>
<dbReference type="Proteomes" id="UP000636187">
    <property type="component" value="Unassembled WGS sequence"/>
</dbReference>
<gene>
    <name evidence="3" type="ORF">H6G48_16335</name>
</gene>
<name>A0ABR8HW83_9CHRO</name>
<feature type="signal peptide" evidence="2">
    <location>
        <begin position="1"/>
        <end position="27"/>
    </location>
</feature>
<evidence type="ECO:0000313" key="4">
    <source>
        <dbReference type="Proteomes" id="UP000636187"/>
    </source>
</evidence>
<evidence type="ECO:0000313" key="3">
    <source>
        <dbReference type="EMBL" id="MBD2623160.1"/>
    </source>
</evidence>
<dbReference type="RefSeq" id="WP_190722519.1">
    <property type="nucleotide sequence ID" value="NZ_JACJSW010000172.1"/>
</dbReference>
<sequence length="110" mass="12337">MDKNTTNNYLLHLATLALMISAGSASAAVSSSDPHRITEQNTRVWPSTTDTNEKGMQAEPLVSEESIIARPAWHYQAWPESTFVRIRPPINRSSQDVQFDGSYVELFQDI</sequence>
<reference evidence="3 4" key="1">
    <citation type="journal article" date="2020" name="ISME J.">
        <title>Comparative genomics reveals insights into cyanobacterial evolution and habitat adaptation.</title>
        <authorList>
            <person name="Chen M.Y."/>
            <person name="Teng W.K."/>
            <person name="Zhao L."/>
            <person name="Hu C.X."/>
            <person name="Zhou Y.K."/>
            <person name="Han B.P."/>
            <person name="Song L.R."/>
            <person name="Shu W.S."/>
        </authorList>
    </citation>
    <scope>NUCLEOTIDE SEQUENCE [LARGE SCALE GENOMIC DNA]</scope>
    <source>
        <strain evidence="3 4">FACHB-1344</strain>
    </source>
</reference>
<keyword evidence="2" id="KW-0732">Signal</keyword>
<feature type="region of interest" description="Disordered" evidence="1">
    <location>
        <begin position="29"/>
        <end position="55"/>
    </location>
</feature>